<dbReference type="OrthoDB" id="3800349at2759"/>
<reference evidence="2 3" key="1">
    <citation type="journal article" date="2014" name="PLoS ONE">
        <title>De novo Genome Assembly of the Fungal Plant Pathogen Pyrenophora semeniperda.</title>
        <authorList>
            <person name="Soliai M.M."/>
            <person name="Meyer S.E."/>
            <person name="Udall J.A."/>
            <person name="Elzinga D.E."/>
            <person name="Hermansen R.A."/>
            <person name="Bodily P.M."/>
            <person name="Hart A.A."/>
            <person name="Coleman C.E."/>
        </authorList>
    </citation>
    <scope>NUCLEOTIDE SEQUENCE [LARGE SCALE GENOMIC DNA]</scope>
    <source>
        <strain evidence="2 3">CCB06</strain>
        <tissue evidence="2">Mycelium</tissue>
    </source>
</reference>
<dbReference type="Proteomes" id="UP000265663">
    <property type="component" value="Unassembled WGS sequence"/>
</dbReference>
<dbReference type="AlphaFoldDB" id="A0A3M7M954"/>
<feature type="compositionally biased region" description="Polar residues" evidence="1">
    <location>
        <begin position="238"/>
        <end position="247"/>
    </location>
</feature>
<feature type="compositionally biased region" description="Basic residues" evidence="1">
    <location>
        <begin position="68"/>
        <end position="79"/>
    </location>
</feature>
<protein>
    <submittedName>
        <fullName evidence="2">Uncharacterized protein</fullName>
    </submittedName>
</protein>
<feature type="region of interest" description="Disordered" evidence="1">
    <location>
        <begin position="51"/>
        <end position="205"/>
    </location>
</feature>
<evidence type="ECO:0000313" key="3">
    <source>
        <dbReference type="Proteomes" id="UP000265663"/>
    </source>
</evidence>
<evidence type="ECO:0000313" key="2">
    <source>
        <dbReference type="EMBL" id="RMZ71041.1"/>
    </source>
</evidence>
<organism evidence="2 3">
    <name type="scientific">Pyrenophora seminiperda CCB06</name>
    <dbReference type="NCBI Taxonomy" id="1302712"/>
    <lineage>
        <taxon>Eukaryota</taxon>
        <taxon>Fungi</taxon>
        <taxon>Dikarya</taxon>
        <taxon>Ascomycota</taxon>
        <taxon>Pezizomycotina</taxon>
        <taxon>Dothideomycetes</taxon>
        <taxon>Pleosporomycetidae</taxon>
        <taxon>Pleosporales</taxon>
        <taxon>Pleosporineae</taxon>
        <taxon>Pleosporaceae</taxon>
        <taxon>Pyrenophora</taxon>
    </lineage>
</organism>
<feature type="region of interest" description="Disordered" evidence="1">
    <location>
        <begin position="284"/>
        <end position="438"/>
    </location>
</feature>
<evidence type="ECO:0000256" key="1">
    <source>
        <dbReference type="SAM" id="MobiDB-lite"/>
    </source>
</evidence>
<feature type="region of interest" description="Disordered" evidence="1">
    <location>
        <begin position="1"/>
        <end position="22"/>
    </location>
</feature>
<feature type="compositionally biased region" description="Basic and acidic residues" evidence="1">
    <location>
        <begin position="80"/>
        <end position="97"/>
    </location>
</feature>
<sequence>MTDSVNAPATEPHFRIKASSSLEPHRATMAALAFKAISYGAEQIPDKFFEKIPGGYFTPAEQKEIDKNRKKKGKSGKERRRSEEPSNRRSSRRERSPAAEYSDYYTDDSEYEREREQRKRERRRAKSTAKASSRSLSRGRHSRHDSDLDGQYSDTRDMAQPGQGQPYFPPPPTSEYRPYNPQEYAPSPVQDHRPSTTPAYAYSPQVNDISSFRRATLATMPEHPTPAHSCPPMLGGRTKSSSTSPFSFQPHLRDTLSRGSPVHTAFIPSYEPPLAALLQRPFTNTPKSAVPQPHGATQDYGQHEASRAAARYTPDTGYAPSPVVDAPIPPPPVGSNSPMNPYHHTDYPANGAGYQPSPPPFNRQRSNSQPPFAPTPNPAYPTYPVASREQIVPYAESSPRRDSTRHRRDNRHRARSVDSHSHNSHASKNHRRDDSRMTKMRDRFDGMDLREKSLAASLGGALAGGFAGRSLGKSRLTTLAGAAAGALGARQVATRSRSRSDRRSTSRSRSRSRTRTHDRERSKGPSLRARSRSIVDRFRSKSRGPDDRDAGRDNHRDDRRDRRPDRGYDHGRDEYDYFSSSSEGNGSPVKTRRHRKRDY</sequence>
<feature type="compositionally biased region" description="Basic and acidic residues" evidence="1">
    <location>
        <begin position="533"/>
        <end position="575"/>
    </location>
</feature>
<accession>A0A3M7M954</accession>
<dbReference type="EMBL" id="KE747826">
    <property type="protein sequence ID" value="RMZ71041.1"/>
    <property type="molecule type" value="Genomic_DNA"/>
</dbReference>
<feature type="region of interest" description="Disordered" evidence="1">
    <location>
        <begin position="220"/>
        <end position="255"/>
    </location>
</feature>
<gene>
    <name evidence="2" type="ORF">GMOD_00005537</name>
</gene>
<feature type="compositionally biased region" description="Basic residues" evidence="1">
    <location>
        <begin position="590"/>
        <end position="599"/>
    </location>
</feature>
<proteinExistence type="predicted"/>
<feature type="region of interest" description="Disordered" evidence="1">
    <location>
        <begin position="484"/>
        <end position="599"/>
    </location>
</feature>
<feature type="compositionally biased region" description="Basic residues" evidence="1">
    <location>
        <begin position="403"/>
        <end position="414"/>
    </location>
</feature>
<feature type="compositionally biased region" description="Basic residues" evidence="1">
    <location>
        <begin position="505"/>
        <end position="514"/>
    </location>
</feature>
<keyword evidence="3" id="KW-1185">Reference proteome</keyword>
<feature type="compositionally biased region" description="Pro residues" evidence="1">
    <location>
        <begin position="371"/>
        <end position="381"/>
    </location>
</feature>
<name>A0A3M7M954_9PLEO</name>